<dbReference type="AlphaFoldDB" id="A0A9D1FMJ9"/>
<feature type="transmembrane region" description="Helical" evidence="7">
    <location>
        <begin position="39"/>
        <end position="58"/>
    </location>
</feature>
<keyword evidence="4 7" id="KW-0812">Transmembrane</keyword>
<dbReference type="InterPro" id="IPR000515">
    <property type="entry name" value="MetI-like"/>
</dbReference>
<feature type="transmembrane region" description="Helical" evidence="7">
    <location>
        <begin position="144"/>
        <end position="171"/>
    </location>
</feature>
<keyword evidence="5 7" id="KW-1133">Transmembrane helix</keyword>
<comment type="subcellular location">
    <subcellularLocation>
        <location evidence="1 7">Cell membrane</location>
        <topology evidence="1 7">Multi-pass membrane protein</topology>
    </subcellularLocation>
</comment>
<dbReference type="Gene3D" id="1.10.3720.10">
    <property type="entry name" value="MetI-like"/>
    <property type="match status" value="1"/>
</dbReference>
<dbReference type="EMBL" id="DVJP01000039">
    <property type="protein sequence ID" value="HIS76289.1"/>
    <property type="molecule type" value="Genomic_DNA"/>
</dbReference>
<comment type="caution">
    <text evidence="9">The sequence shown here is derived from an EMBL/GenBank/DDBJ whole genome shotgun (WGS) entry which is preliminary data.</text>
</comment>
<evidence type="ECO:0000256" key="3">
    <source>
        <dbReference type="ARBA" id="ARBA00022475"/>
    </source>
</evidence>
<dbReference type="GO" id="GO:0055085">
    <property type="term" value="P:transmembrane transport"/>
    <property type="evidence" value="ECO:0007669"/>
    <property type="project" value="InterPro"/>
</dbReference>
<evidence type="ECO:0000259" key="8">
    <source>
        <dbReference type="PROSITE" id="PS50928"/>
    </source>
</evidence>
<proteinExistence type="inferred from homology"/>
<organism evidence="9 10">
    <name type="scientific">Candidatus Merdivicinus excrementipullorum</name>
    <dbReference type="NCBI Taxonomy" id="2840867"/>
    <lineage>
        <taxon>Bacteria</taxon>
        <taxon>Bacillati</taxon>
        <taxon>Bacillota</taxon>
        <taxon>Clostridia</taxon>
        <taxon>Eubacteriales</taxon>
        <taxon>Oscillospiraceae</taxon>
        <taxon>Oscillospiraceae incertae sedis</taxon>
        <taxon>Candidatus Merdivicinus</taxon>
    </lineage>
</organism>
<evidence type="ECO:0000256" key="1">
    <source>
        <dbReference type="ARBA" id="ARBA00004651"/>
    </source>
</evidence>
<dbReference type="PANTHER" id="PTHR30043:SF1">
    <property type="entry name" value="ABC TRANSPORT SYSTEM PERMEASE PROTEIN P69"/>
    <property type="match status" value="1"/>
</dbReference>
<dbReference type="PANTHER" id="PTHR30043">
    <property type="entry name" value="PHOSPHONATES TRANSPORT SYSTEM PERMEASE PROTEIN"/>
    <property type="match status" value="1"/>
</dbReference>
<keyword evidence="2 7" id="KW-0813">Transport</keyword>
<evidence type="ECO:0000313" key="10">
    <source>
        <dbReference type="Proteomes" id="UP000824002"/>
    </source>
</evidence>
<feature type="transmembrane region" description="Helical" evidence="7">
    <location>
        <begin position="263"/>
        <end position="280"/>
    </location>
</feature>
<dbReference type="Pfam" id="PF00528">
    <property type="entry name" value="BPD_transp_1"/>
    <property type="match status" value="1"/>
</dbReference>
<dbReference type="CDD" id="cd06261">
    <property type="entry name" value="TM_PBP2"/>
    <property type="match status" value="1"/>
</dbReference>
<feature type="transmembrane region" description="Helical" evidence="7">
    <location>
        <begin position="203"/>
        <end position="222"/>
    </location>
</feature>
<reference evidence="9" key="1">
    <citation type="submission" date="2020-10" db="EMBL/GenBank/DDBJ databases">
        <authorList>
            <person name="Gilroy R."/>
        </authorList>
    </citation>
    <scope>NUCLEOTIDE SEQUENCE</scope>
    <source>
        <strain evidence="9">CHK199-13235</strain>
    </source>
</reference>
<keyword evidence="3" id="KW-1003">Cell membrane</keyword>
<evidence type="ECO:0000256" key="4">
    <source>
        <dbReference type="ARBA" id="ARBA00022692"/>
    </source>
</evidence>
<evidence type="ECO:0000256" key="6">
    <source>
        <dbReference type="ARBA" id="ARBA00023136"/>
    </source>
</evidence>
<evidence type="ECO:0000313" key="9">
    <source>
        <dbReference type="EMBL" id="HIS76289.1"/>
    </source>
</evidence>
<feature type="transmembrane region" description="Helical" evidence="7">
    <location>
        <begin position="234"/>
        <end position="257"/>
    </location>
</feature>
<sequence length="289" mass="30942">MTNDAALRQNPIPLELEQLICRSRSGKIKIGAKNKSRHAVKALIIVLLGLTVLAFATFDYQNIDFAQAAADTLHNIKTVFFEPKLSRDTIAGVLWQLLVTFCLGALSTILGAALAFFCALLCARNIAGPVSVNVVKSIVAIVRAVPTVLWVLIFAVSAGLGSVAAVVGLTFHSFAYLTKAYAESIEEMDPGIIEALKANGAGYWQIVFQAIVPATITYMVAWTFMRFEINFTNAVAMGAAAGAGGIGFNLFMAGSFYFDLHEMGLLTYVVVAAVVILEAVSTKIKAKVK</sequence>
<evidence type="ECO:0000256" key="7">
    <source>
        <dbReference type="RuleBase" id="RU363032"/>
    </source>
</evidence>
<dbReference type="SUPFAM" id="SSF161098">
    <property type="entry name" value="MetI-like"/>
    <property type="match status" value="1"/>
</dbReference>
<evidence type="ECO:0000256" key="2">
    <source>
        <dbReference type="ARBA" id="ARBA00022448"/>
    </source>
</evidence>
<evidence type="ECO:0000256" key="5">
    <source>
        <dbReference type="ARBA" id="ARBA00022989"/>
    </source>
</evidence>
<dbReference type="Proteomes" id="UP000824002">
    <property type="component" value="Unassembled WGS sequence"/>
</dbReference>
<dbReference type="InterPro" id="IPR035906">
    <property type="entry name" value="MetI-like_sf"/>
</dbReference>
<feature type="domain" description="ABC transmembrane type-1" evidence="8">
    <location>
        <begin position="97"/>
        <end position="281"/>
    </location>
</feature>
<keyword evidence="6 7" id="KW-0472">Membrane</keyword>
<accession>A0A9D1FMJ9</accession>
<comment type="similarity">
    <text evidence="7">Belongs to the binding-protein-dependent transport system permease family.</text>
</comment>
<dbReference type="GO" id="GO:0005886">
    <property type="term" value="C:plasma membrane"/>
    <property type="evidence" value="ECO:0007669"/>
    <property type="project" value="UniProtKB-SubCell"/>
</dbReference>
<gene>
    <name evidence="9" type="ORF">IAB51_05685</name>
</gene>
<feature type="transmembrane region" description="Helical" evidence="7">
    <location>
        <begin position="93"/>
        <end position="123"/>
    </location>
</feature>
<name>A0A9D1FMJ9_9FIRM</name>
<protein>
    <submittedName>
        <fullName evidence="9">ABC transporter permease subunit</fullName>
    </submittedName>
</protein>
<dbReference type="PROSITE" id="PS50928">
    <property type="entry name" value="ABC_TM1"/>
    <property type="match status" value="1"/>
</dbReference>
<reference evidence="9" key="2">
    <citation type="journal article" date="2021" name="PeerJ">
        <title>Extensive microbial diversity within the chicken gut microbiome revealed by metagenomics and culture.</title>
        <authorList>
            <person name="Gilroy R."/>
            <person name="Ravi A."/>
            <person name="Getino M."/>
            <person name="Pursley I."/>
            <person name="Horton D.L."/>
            <person name="Alikhan N.F."/>
            <person name="Baker D."/>
            <person name="Gharbi K."/>
            <person name="Hall N."/>
            <person name="Watson M."/>
            <person name="Adriaenssens E.M."/>
            <person name="Foster-Nyarko E."/>
            <person name="Jarju S."/>
            <person name="Secka A."/>
            <person name="Antonio M."/>
            <person name="Oren A."/>
            <person name="Chaudhuri R.R."/>
            <person name="La Ragione R."/>
            <person name="Hildebrand F."/>
            <person name="Pallen M.J."/>
        </authorList>
    </citation>
    <scope>NUCLEOTIDE SEQUENCE</scope>
    <source>
        <strain evidence="9">CHK199-13235</strain>
    </source>
</reference>